<proteinExistence type="predicted"/>
<dbReference type="AlphaFoldDB" id="A0A5C7XQC5"/>
<evidence type="ECO:0000313" key="1">
    <source>
        <dbReference type="EMBL" id="TXI51707.1"/>
    </source>
</evidence>
<accession>A0A5C7XQC5</accession>
<gene>
    <name evidence="1" type="ORF">E6Q54_20060</name>
</gene>
<dbReference type="Proteomes" id="UP000321797">
    <property type="component" value="Unassembled WGS sequence"/>
</dbReference>
<comment type="caution">
    <text evidence="1">The sequence shown here is derived from an EMBL/GenBank/DDBJ whole genome shotgun (WGS) entry which is preliminary data.</text>
</comment>
<evidence type="ECO:0000313" key="2">
    <source>
        <dbReference type="Proteomes" id="UP000321797"/>
    </source>
</evidence>
<dbReference type="EMBL" id="SSGD01000143">
    <property type="protein sequence ID" value="TXI51707.1"/>
    <property type="molecule type" value="Genomic_DNA"/>
</dbReference>
<protein>
    <submittedName>
        <fullName evidence="1">Uncharacterized protein</fullName>
    </submittedName>
</protein>
<dbReference type="RefSeq" id="WP_276762884.1">
    <property type="nucleotide sequence ID" value="NZ_SSGD01000143.1"/>
</dbReference>
<reference evidence="1 2" key="1">
    <citation type="submission" date="2018-09" db="EMBL/GenBank/DDBJ databases">
        <title>Metagenome Assembled Genomes from an Advanced Water Purification Facility.</title>
        <authorList>
            <person name="Stamps B.W."/>
            <person name="Spear J.R."/>
        </authorList>
    </citation>
    <scope>NUCLEOTIDE SEQUENCE [LARGE SCALE GENOMIC DNA]</scope>
    <source>
        <strain evidence="1">Bin_29_2</strain>
    </source>
</reference>
<sequence>MTDETPLLYPTAYSRPAPNMWRPAGIESLPPGWVNVRIWSYDRILNADLYVIDECPGLIHQENTIVETVKSWADADGEITDEYGELYDPEPVVIATEDVEPPARHRHFVDASWQPAYLGGGYLGTCIIDMVSELLAEHGFADAIPRPDDWQHPDTEGGGEQ</sequence>
<name>A0A5C7XQC5_9MYCO</name>
<organism evidence="1 2">
    <name type="scientific">Mycolicibacter arupensis</name>
    <dbReference type="NCBI Taxonomy" id="342002"/>
    <lineage>
        <taxon>Bacteria</taxon>
        <taxon>Bacillati</taxon>
        <taxon>Actinomycetota</taxon>
        <taxon>Actinomycetes</taxon>
        <taxon>Mycobacteriales</taxon>
        <taxon>Mycobacteriaceae</taxon>
        <taxon>Mycolicibacter</taxon>
    </lineage>
</organism>